<keyword evidence="14" id="KW-0255">Endonuclease</keyword>
<dbReference type="GO" id="GO:0019104">
    <property type="term" value="F:DNA N-glycosylase activity"/>
    <property type="evidence" value="ECO:0007669"/>
    <property type="project" value="UniProtKB-UniRule"/>
</dbReference>
<dbReference type="SUPFAM" id="SSF48150">
    <property type="entry name" value="DNA-glycosylase"/>
    <property type="match status" value="1"/>
</dbReference>
<feature type="binding site" evidence="12">
    <location>
        <position position="210"/>
    </location>
    <ligand>
        <name>[4Fe-4S] cluster</name>
        <dbReference type="ChEBI" id="CHEBI:49883"/>
    </ligand>
</feature>
<dbReference type="GO" id="GO:0051539">
    <property type="term" value="F:4 iron, 4 sulfur cluster binding"/>
    <property type="evidence" value="ECO:0007669"/>
    <property type="project" value="UniProtKB-UniRule"/>
</dbReference>
<feature type="binding site" evidence="12">
    <location>
        <position position="204"/>
    </location>
    <ligand>
        <name>[4Fe-4S] cluster</name>
        <dbReference type="ChEBI" id="CHEBI:49883"/>
    </ligand>
</feature>
<dbReference type="GO" id="GO:0006285">
    <property type="term" value="P:base-excision repair, AP site formation"/>
    <property type="evidence" value="ECO:0007669"/>
    <property type="project" value="TreeGrafter"/>
</dbReference>
<evidence type="ECO:0000256" key="6">
    <source>
        <dbReference type="ARBA" id="ARBA00023004"/>
    </source>
</evidence>
<dbReference type="GO" id="GO:0003677">
    <property type="term" value="F:DNA binding"/>
    <property type="evidence" value="ECO:0007669"/>
    <property type="project" value="UniProtKB-UniRule"/>
</dbReference>
<dbReference type="HAMAP" id="MF_00942">
    <property type="entry name" value="Nth"/>
    <property type="match status" value="1"/>
</dbReference>
<dbReference type="AlphaFoldDB" id="A0A7C4RTR9"/>
<dbReference type="FunFam" id="1.10.340.30:FF:000001">
    <property type="entry name" value="Endonuclease III"/>
    <property type="match status" value="1"/>
</dbReference>
<evidence type="ECO:0000256" key="1">
    <source>
        <dbReference type="ARBA" id="ARBA00008343"/>
    </source>
</evidence>
<keyword evidence="5 12" id="KW-0378">Hydrolase</keyword>
<evidence type="ECO:0000256" key="7">
    <source>
        <dbReference type="ARBA" id="ARBA00023014"/>
    </source>
</evidence>
<comment type="similarity">
    <text evidence="1 12">Belongs to the Nth/MutY family.</text>
</comment>
<evidence type="ECO:0000256" key="11">
    <source>
        <dbReference type="ARBA" id="ARBA00023295"/>
    </source>
</evidence>
<accession>A0A7C4RTR9</accession>
<dbReference type="InterPro" id="IPR023170">
    <property type="entry name" value="HhH_base_excis_C"/>
</dbReference>
<dbReference type="CDD" id="cd00056">
    <property type="entry name" value="ENDO3c"/>
    <property type="match status" value="1"/>
</dbReference>
<dbReference type="PROSITE" id="PS00764">
    <property type="entry name" value="ENDONUCLEASE_III_1"/>
    <property type="match status" value="1"/>
</dbReference>
<dbReference type="Pfam" id="PF10576">
    <property type="entry name" value="EndIII_4Fe-2S"/>
    <property type="match status" value="1"/>
</dbReference>
<keyword evidence="14" id="KW-0540">Nuclease</keyword>
<dbReference type="InterPro" id="IPR004036">
    <property type="entry name" value="Endonuclease-III-like_CS2"/>
</dbReference>
<dbReference type="Gene3D" id="1.10.1670.10">
    <property type="entry name" value="Helix-hairpin-Helix base-excision DNA repair enzymes (C-terminal)"/>
    <property type="match status" value="1"/>
</dbReference>
<evidence type="ECO:0000256" key="2">
    <source>
        <dbReference type="ARBA" id="ARBA00022485"/>
    </source>
</evidence>
<keyword evidence="2 12" id="KW-0004">4Fe-4S</keyword>
<evidence type="ECO:0000256" key="4">
    <source>
        <dbReference type="ARBA" id="ARBA00022763"/>
    </source>
</evidence>
<comment type="function">
    <text evidence="12">DNA repair enzyme that has both DNA N-glycosylase activity and AP-lyase activity. The DNA N-glycosylase activity releases various damaged pyrimidines from DNA by cleaving the N-glycosidic bond, leaving an AP (apurinic/apyrimidinic) site. The AP-lyase activity cleaves the phosphodiester bond 3' to the AP site by a beta-elimination, leaving a 3'-terminal unsaturated sugar and a product with a terminal 5'-phosphate.</text>
</comment>
<dbReference type="InterPro" id="IPR003265">
    <property type="entry name" value="HhH-GPD_domain"/>
</dbReference>
<sequence>MEPVLETSERHRVAKLLEILRACYPDVKTQLDHADAFQLLIATILSAQCTDRQVNQVTPKLFRTFPDPQAFAQADPELLERLIRPTGYFRSKAKHIRECARAIIERHGGRVPDSIEALVELPGVGRKTANVVLGAAFGQSTIVVDTHVKRIAKRLGLTDSDNPTRIETDLMAVIPKPDWSDFSLQLIYLGREYCTARRPRCAVCPLRMLCPSSH</sequence>
<keyword evidence="6 12" id="KW-0408">Iron</keyword>
<feature type="binding site" evidence="12">
    <location>
        <position position="194"/>
    </location>
    <ligand>
        <name>[4Fe-4S] cluster</name>
        <dbReference type="ChEBI" id="CHEBI:49883"/>
    </ligand>
</feature>
<organism evidence="14">
    <name type="scientific">Desulfatirhabdium butyrativorans</name>
    <dbReference type="NCBI Taxonomy" id="340467"/>
    <lineage>
        <taxon>Bacteria</taxon>
        <taxon>Pseudomonadati</taxon>
        <taxon>Thermodesulfobacteriota</taxon>
        <taxon>Desulfobacteria</taxon>
        <taxon>Desulfobacterales</taxon>
        <taxon>Desulfatirhabdiaceae</taxon>
        <taxon>Desulfatirhabdium</taxon>
    </lineage>
</organism>
<dbReference type="SMART" id="SM00478">
    <property type="entry name" value="ENDO3c"/>
    <property type="match status" value="1"/>
</dbReference>
<evidence type="ECO:0000259" key="13">
    <source>
        <dbReference type="SMART" id="SM00478"/>
    </source>
</evidence>
<keyword evidence="7 12" id="KW-0411">Iron-sulfur</keyword>
<dbReference type="PIRSF" id="PIRSF001435">
    <property type="entry name" value="Nth"/>
    <property type="match status" value="1"/>
</dbReference>
<dbReference type="InterPro" id="IPR004035">
    <property type="entry name" value="Endouclease-III_FeS-bd_BS"/>
</dbReference>
<keyword evidence="4 12" id="KW-0227">DNA damage</keyword>
<dbReference type="InterPro" id="IPR005759">
    <property type="entry name" value="Nth"/>
</dbReference>
<gene>
    <name evidence="12 14" type="primary">nth</name>
    <name evidence="14" type="ORF">ENS29_13570</name>
</gene>
<dbReference type="GO" id="GO:0140078">
    <property type="term" value="F:class I DNA-(apurinic or apyrimidinic site) endonuclease activity"/>
    <property type="evidence" value="ECO:0007669"/>
    <property type="project" value="UniProtKB-EC"/>
</dbReference>
<comment type="cofactor">
    <cofactor evidence="12">
        <name>[4Fe-4S] cluster</name>
        <dbReference type="ChEBI" id="CHEBI:49883"/>
    </cofactor>
    <text evidence="12">Binds 1 [4Fe-4S] cluster.</text>
</comment>
<evidence type="ECO:0000256" key="9">
    <source>
        <dbReference type="ARBA" id="ARBA00023204"/>
    </source>
</evidence>
<evidence type="ECO:0000256" key="10">
    <source>
        <dbReference type="ARBA" id="ARBA00023239"/>
    </source>
</evidence>
<dbReference type="EC" id="4.2.99.18" evidence="12"/>
<dbReference type="Gene3D" id="1.10.340.30">
    <property type="entry name" value="Hypothetical protein, domain 2"/>
    <property type="match status" value="1"/>
</dbReference>
<evidence type="ECO:0000256" key="12">
    <source>
        <dbReference type="HAMAP-Rule" id="MF_00942"/>
    </source>
</evidence>
<dbReference type="Pfam" id="PF00730">
    <property type="entry name" value="HhH-GPD"/>
    <property type="match status" value="1"/>
</dbReference>
<dbReference type="InterPro" id="IPR003651">
    <property type="entry name" value="Endonuclease3_FeS-loop_motif"/>
</dbReference>
<keyword evidence="11 12" id="KW-0326">Glycosidase</keyword>
<dbReference type="SMART" id="SM00525">
    <property type="entry name" value="FES"/>
    <property type="match status" value="1"/>
</dbReference>
<comment type="catalytic activity">
    <reaction evidence="12">
        <text>2'-deoxyribonucleotide-(2'-deoxyribose 5'-phosphate)-2'-deoxyribonucleotide-DNA = a 3'-end 2'-deoxyribonucleotide-(2,3-dehydro-2,3-deoxyribose 5'-phosphate)-DNA + a 5'-end 5'-phospho-2'-deoxyribonucleoside-DNA + H(+)</text>
        <dbReference type="Rhea" id="RHEA:66592"/>
        <dbReference type="Rhea" id="RHEA-COMP:13180"/>
        <dbReference type="Rhea" id="RHEA-COMP:16897"/>
        <dbReference type="Rhea" id="RHEA-COMP:17067"/>
        <dbReference type="ChEBI" id="CHEBI:15378"/>
        <dbReference type="ChEBI" id="CHEBI:136412"/>
        <dbReference type="ChEBI" id="CHEBI:157695"/>
        <dbReference type="ChEBI" id="CHEBI:167181"/>
        <dbReference type="EC" id="4.2.99.18"/>
    </reaction>
</comment>
<keyword evidence="10 12" id="KW-0456">Lyase</keyword>
<dbReference type="NCBIfam" id="TIGR01083">
    <property type="entry name" value="nth"/>
    <property type="match status" value="1"/>
</dbReference>
<dbReference type="GO" id="GO:0046872">
    <property type="term" value="F:metal ion binding"/>
    <property type="evidence" value="ECO:0007669"/>
    <property type="project" value="UniProtKB-KW"/>
</dbReference>
<keyword evidence="9 12" id="KW-0234">DNA repair</keyword>
<dbReference type="InterPro" id="IPR011257">
    <property type="entry name" value="DNA_glycosylase"/>
</dbReference>
<name>A0A7C4RTR9_9BACT</name>
<evidence type="ECO:0000313" key="14">
    <source>
        <dbReference type="EMBL" id="HGU33859.1"/>
    </source>
</evidence>
<dbReference type="InterPro" id="IPR000445">
    <property type="entry name" value="HhH_motif"/>
</dbReference>
<proteinExistence type="inferred from homology"/>
<dbReference type="PROSITE" id="PS01155">
    <property type="entry name" value="ENDONUCLEASE_III_2"/>
    <property type="match status" value="1"/>
</dbReference>
<dbReference type="FunFam" id="1.10.1670.10:FF:000001">
    <property type="entry name" value="Endonuclease III"/>
    <property type="match status" value="1"/>
</dbReference>
<keyword evidence="3 12" id="KW-0479">Metal-binding</keyword>
<evidence type="ECO:0000256" key="8">
    <source>
        <dbReference type="ARBA" id="ARBA00023125"/>
    </source>
</evidence>
<dbReference type="EMBL" id="DSUH01000312">
    <property type="protein sequence ID" value="HGU33859.1"/>
    <property type="molecule type" value="Genomic_DNA"/>
</dbReference>
<dbReference type="Pfam" id="PF00633">
    <property type="entry name" value="HHH"/>
    <property type="match status" value="1"/>
</dbReference>
<evidence type="ECO:0000256" key="5">
    <source>
        <dbReference type="ARBA" id="ARBA00022801"/>
    </source>
</evidence>
<protein>
    <recommendedName>
        <fullName evidence="12">Endonuclease III</fullName>
        <ecNumber evidence="12">4.2.99.18</ecNumber>
    </recommendedName>
    <alternativeName>
        <fullName evidence="12">DNA-(apurinic or apyrimidinic site) lyase</fullName>
    </alternativeName>
</protein>
<dbReference type="PANTHER" id="PTHR10359">
    <property type="entry name" value="A/G-SPECIFIC ADENINE GLYCOSYLASE/ENDONUCLEASE III"/>
    <property type="match status" value="1"/>
</dbReference>
<comment type="caution">
    <text evidence="14">The sequence shown here is derived from an EMBL/GenBank/DDBJ whole genome shotgun (WGS) entry which is preliminary data.</text>
</comment>
<reference evidence="14" key="1">
    <citation type="journal article" date="2020" name="mSystems">
        <title>Genome- and Community-Level Interaction Insights into Carbon Utilization and Element Cycling Functions of Hydrothermarchaeota in Hydrothermal Sediment.</title>
        <authorList>
            <person name="Zhou Z."/>
            <person name="Liu Y."/>
            <person name="Xu W."/>
            <person name="Pan J."/>
            <person name="Luo Z.H."/>
            <person name="Li M."/>
        </authorList>
    </citation>
    <scope>NUCLEOTIDE SEQUENCE [LARGE SCALE GENOMIC DNA]</scope>
    <source>
        <strain evidence="14">SpSt-477</strain>
    </source>
</reference>
<keyword evidence="8 12" id="KW-0238">DNA-binding</keyword>
<evidence type="ECO:0000256" key="3">
    <source>
        <dbReference type="ARBA" id="ARBA00022723"/>
    </source>
</evidence>
<feature type="binding site" evidence="12">
    <location>
        <position position="201"/>
    </location>
    <ligand>
        <name>[4Fe-4S] cluster</name>
        <dbReference type="ChEBI" id="CHEBI:49883"/>
    </ligand>
</feature>
<dbReference type="PANTHER" id="PTHR10359:SF18">
    <property type="entry name" value="ENDONUCLEASE III"/>
    <property type="match status" value="1"/>
</dbReference>
<feature type="domain" description="HhH-GPD" evidence="13">
    <location>
        <begin position="45"/>
        <end position="192"/>
    </location>
</feature>